<accession>A0A0N5BFI6</accession>
<reference evidence="2" key="1">
    <citation type="submission" date="2017-02" db="UniProtKB">
        <authorList>
            <consortium name="WormBaseParasite"/>
        </authorList>
    </citation>
    <scope>IDENTIFICATION</scope>
</reference>
<evidence type="ECO:0000313" key="2">
    <source>
        <dbReference type="WBParaSite" id="SPAL_0000475200.1"/>
    </source>
</evidence>
<keyword evidence="1" id="KW-1185">Reference proteome</keyword>
<proteinExistence type="predicted"/>
<dbReference type="AlphaFoldDB" id="A0A0N5BFI6"/>
<dbReference type="STRING" id="174720.A0A0N5BFI6"/>
<dbReference type="Proteomes" id="UP000046392">
    <property type="component" value="Unplaced"/>
</dbReference>
<dbReference type="WBParaSite" id="SPAL_0000475200.1">
    <property type="protein sequence ID" value="SPAL_0000475200.1"/>
    <property type="gene ID" value="SPAL_0000475200"/>
</dbReference>
<organism evidence="1 2">
    <name type="scientific">Strongyloides papillosus</name>
    <name type="common">Intestinal threadworm</name>
    <dbReference type="NCBI Taxonomy" id="174720"/>
    <lineage>
        <taxon>Eukaryota</taxon>
        <taxon>Metazoa</taxon>
        <taxon>Ecdysozoa</taxon>
        <taxon>Nematoda</taxon>
        <taxon>Chromadorea</taxon>
        <taxon>Rhabditida</taxon>
        <taxon>Tylenchina</taxon>
        <taxon>Panagrolaimomorpha</taxon>
        <taxon>Strongyloidoidea</taxon>
        <taxon>Strongyloididae</taxon>
        <taxon>Strongyloides</taxon>
    </lineage>
</organism>
<evidence type="ECO:0000313" key="1">
    <source>
        <dbReference type="Proteomes" id="UP000046392"/>
    </source>
</evidence>
<protein>
    <submittedName>
        <fullName evidence="2">DUF4042 domain-containing protein</fullName>
    </submittedName>
</protein>
<sequence>MVRTEILNAITKIILGLGNTSTSIHKDTYKSIAVVNCLYALVKNYTTLHTMDIDDNNGNGKLWNIESSFNLLSDVSIRGGIGGFLKSTVARTNISSYSSFNEIGFDITLAYIKIIKTMG</sequence>
<name>A0A0N5BFI6_STREA</name>